<dbReference type="Pfam" id="PF03466">
    <property type="entry name" value="LysR_substrate"/>
    <property type="match status" value="1"/>
</dbReference>
<evidence type="ECO:0000313" key="7">
    <source>
        <dbReference type="Proteomes" id="UP001156627"/>
    </source>
</evidence>
<keyword evidence="4" id="KW-0804">Transcription</keyword>
<sequence>MYIPAIPKNSLNPVKALDLDAVKAFVFIADLQSFTRAAEILDTTQSALSLKLRRLEEQLGRRLLERTPRQVRLSAEGAVFLDAARSLMGAHERAVASFQEERRRLTIGISQMIVGSELPALLRRMNEHDPNLLIEMRVAGSRDVMQAYEEGALDAALVVQSDNRRNQGETVFTESFAWIGVPHWESRPGQPLPLSTQGDSCSIRAAAVRALDEAGIAWTEVFIGKGAAVVGAAAAAGLAIAVLARRTAPSGTIDLGSVLSLPPLPTQEVVLYTALNDRRSRNALRTLTEAFKSLSVV</sequence>
<dbReference type="EMBL" id="BSOA01000003">
    <property type="protein sequence ID" value="GLQ86938.1"/>
    <property type="molecule type" value="Genomic_DNA"/>
</dbReference>
<evidence type="ECO:0000256" key="3">
    <source>
        <dbReference type="ARBA" id="ARBA00023125"/>
    </source>
</evidence>
<dbReference type="Gene3D" id="3.40.190.10">
    <property type="entry name" value="Periplasmic binding protein-like II"/>
    <property type="match status" value="2"/>
</dbReference>
<evidence type="ECO:0000256" key="4">
    <source>
        <dbReference type="ARBA" id="ARBA00023163"/>
    </source>
</evidence>
<protein>
    <submittedName>
        <fullName evidence="6">LysR family transcriptional regulator</fullName>
    </submittedName>
</protein>
<dbReference type="SUPFAM" id="SSF53850">
    <property type="entry name" value="Periplasmic binding protein-like II"/>
    <property type="match status" value="1"/>
</dbReference>
<dbReference type="PROSITE" id="PS50931">
    <property type="entry name" value="HTH_LYSR"/>
    <property type="match status" value="1"/>
</dbReference>
<dbReference type="InterPro" id="IPR050176">
    <property type="entry name" value="LTTR"/>
</dbReference>
<evidence type="ECO:0000256" key="1">
    <source>
        <dbReference type="ARBA" id="ARBA00009437"/>
    </source>
</evidence>
<comment type="caution">
    <text evidence="6">The sequence shown here is derived from an EMBL/GenBank/DDBJ whole genome shotgun (WGS) entry which is preliminary data.</text>
</comment>
<dbReference type="Pfam" id="PF00126">
    <property type="entry name" value="HTH_1"/>
    <property type="match status" value="1"/>
</dbReference>
<evidence type="ECO:0000313" key="6">
    <source>
        <dbReference type="EMBL" id="GLQ86938.1"/>
    </source>
</evidence>
<organism evidence="6 7">
    <name type="scientific">Dyella flagellata</name>
    <dbReference type="NCBI Taxonomy" id="1867833"/>
    <lineage>
        <taxon>Bacteria</taxon>
        <taxon>Pseudomonadati</taxon>
        <taxon>Pseudomonadota</taxon>
        <taxon>Gammaproteobacteria</taxon>
        <taxon>Lysobacterales</taxon>
        <taxon>Rhodanobacteraceae</taxon>
        <taxon>Dyella</taxon>
    </lineage>
</organism>
<keyword evidence="7" id="KW-1185">Reference proteome</keyword>
<keyword evidence="3" id="KW-0238">DNA-binding</keyword>
<evidence type="ECO:0000259" key="5">
    <source>
        <dbReference type="PROSITE" id="PS50931"/>
    </source>
</evidence>
<dbReference type="InterPro" id="IPR000847">
    <property type="entry name" value="LysR_HTH_N"/>
</dbReference>
<dbReference type="InterPro" id="IPR036390">
    <property type="entry name" value="WH_DNA-bd_sf"/>
</dbReference>
<proteinExistence type="inferred from homology"/>
<dbReference type="InterPro" id="IPR036388">
    <property type="entry name" value="WH-like_DNA-bd_sf"/>
</dbReference>
<dbReference type="PRINTS" id="PR00039">
    <property type="entry name" value="HTHLYSR"/>
</dbReference>
<comment type="similarity">
    <text evidence="1">Belongs to the LysR transcriptional regulatory family.</text>
</comment>
<feature type="domain" description="HTH lysR-type" evidence="5">
    <location>
        <begin position="17"/>
        <end position="74"/>
    </location>
</feature>
<dbReference type="PANTHER" id="PTHR30579">
    <property type="entry name" value="TRANSCRIPTIONAL REGULATOR"/>
    <property type="match status" value="1"/>
</dbReference>
<dbReference type="Gene3D" id="1.10.10.10">
    <property type="entry name" value="Winged helix-like DNA-binding domain superfamily/Winged helix DNA-binding domain"/>
    <property type="match status" value="1"/>
</dbReference>
<keyword evidence="2" id="KW-0805">Transcription regulation</keyword>
<dbReference type="SUPFAM" id="SSF46785">
    <property type="entry name" value="Winged helix' DNA-binding domain"/>
    <property type="match status" value="1"/>
</dbReference>
<gene>
    <name evidence="6" type="primary">hexA</name>
    <name evidence="6" type="ORF">GCM10007898_05040</name>
</gene>
<dbReference type="PANTHER" id="PTHR30579:SF7">
    <property type="entry name" value="HTH-TYPE TRANSCRIPTIONAL REGULATOR LRHA-RELATED"/>
    <property type="match status" value="1"/>
</dbReference>
<name>A0ABQ5X8N4_9GAMM</name>
<reference evidence="7" key="1">
    <citation type="journal article" date="2019" name="Int. J. Syst. Evol. Microbiol.">
        <title>The Global Catalogue of Microorganisms (GCM) 10K type strain sequencing project: providing services to taxonomists for standard genome sequencing and annotation.</title>
        <authorList>
            <consortium name="The Broad Institute Genomics Platform"/>
            <consortium name="The Broad Institute Genome Sequencing Center for Infectious Disease"/>
            <person name="Wu L."/>
            <person name="Ma J."/>
        </authorList>
    </citation>
    <scope>NUCLEOTIDE SEQUENCE [LARGE SCALE GENOMIC DNA]</scope>
    <source>
        <strain evidence="7">NBRC 111981</strain>
    </source>
</reference>
<evidence type="ECO:0000256" key="2">
    <source>
        <dbReference type="ARBA" id="ARBA00023015"/>
    </source>
</evidence>
<accession>A0ABQ5X8N4</accession>
<dbReference type="InterPro" id="IPR005119">
    <property type="entry name" value="LysR_subst-bd"/>
</dbReference>
<dbReference type="Proteomes" id="UP001156627">
    <property type="component" value="Unassembled WGS sequence"/>
</dbReference>